<comment type="caution">
    <text evidence="1">The sequence shown here is derived from an EMBL/GenBank/DDBJ whole genome shotgun (WGS) entry which is preliminary data.</text>
</comment>
<accession>A0ABS4T5C3</accession>
<dbReference type="EMBL" id="JAGINW010000001">
    <property type="protein sequence ID" value="MBP2319669.1"/>
    <property type="molecule type" value="Genomic_DNA"/>
</dbReference>
<proteinExistence type="predicted"/>
<dbReference type="RefSeq" id="WP_209633187.1">
    <property type="nucleotide sequence ID" value="NZ_JAGINW010000001.1"/>
</dbReference>
<reference evidence="1 2" key="1">
    <citation type="submission" date="2021-03" db="EMBL/GenBank/DDBJ databases">
        <title>Sequencing the genomes of 1000 actinobacteria strains.</title>
        <authorList>
            <person name="Klenk H.-P."/>
        </authorList>
    </citation>
    <scope>NUCLEOTIDE SEQUENCE [LARGE SCALE GENOMIC DNA]</scope>
    <source>
        <strain evidence="1 2">DSM 46670</strain>
    </source>
</reference>
<organism evidence="1 2">
    <name type="scientific">Kibdelosporangium banguiense</name>
    <dbReference type="NCBI Taxonomy" id="1365924"/>
    <lineage>
        <taxon>Bacteria</taxon>
        <taxon>Bacillati</taxon>
        <taxon>Actinomycetota</taxon>
        <taxon>Actinomycetes</taxon>
        <taxon>Pseudonocardiales</taxon>
        <taxon>Pseudonocardiaceae</taxon>
        <taxon>Kibdelosporangium</taxon>
    </lineage>
</organism>
<protein>
    <submittedName>
        <fullName evidence="1">Uncharacterized protein</fullName>
    </submittedName>
</protein>
<keyword evidence="2" id="KW-1185">Reference proteome</keyword>
<sequence length="308" mass="32780">MANDHIELNALSALFPHQVARTADLIDLGLTGASVKRRCSPGGPWRTLLPGVVLLTDTAPTRRQLVQAALRYAGKDAVVTGQDALALHGVLAAYPRGRVHLLVPGSQTIRSGADILVERTPAPPRPVLRHGLLTAPLARAAVDSARRMQTRAMVSALFSEVVFQGGVRLDELNAEIVVGGRRGAGLPRQVLHEIGTRIRAAVATSARELIVRAGLPPPRWNVPVDDAMGNPLGTVTGSWEDIKVAWDVHAFDFDPAPASYPIALKRGSRLAASGHLVLHTPATQIQSNPKGVIAELRAMLDQALARTA</sequence>
<dbReference type="Proteomes" id="UP001519332">
    <property type="component" value="Unassembled WGS sequence"/>
</dbReference>
<name>A0ABS4T5C3_9PSEU</name>
<evidence type="ECO:0000313" key="2">
    <source>
        <dbReference type="Proteomes" id="UP001519332"/>
    </source>
</evidence>
<gene>
    <name evidence="1" type="ORF">JOF56_000054</name>
</gene>
<evidence type="ECO:0000313" key="1">
    <source>
        <dbReference type="EMBL" id="MBP2319669.1"/>
    </source>
</evidence>